<dbReference type="Proteomes" id="UP000011705">
    <property type="component" value="Chromosome"/>
</dbReference>
<dbReference type="InterPro" id="IPR003607">
    <property type="entry name" value="HD/PDEase_dom"/>
</dbReference>
<sequence length="767" mass="85949">MIKNKKESKFKQKISFLSVIFKRNKAFVTAVAVSFLVLAVMIYLNAYENSGFSKLTISDFEVGMVSDRDVISNRNIEVIDEKATEIRRVAAKHSVRAVFYKDDSVSEKMIREYSEFASYIIGLKDSAKSFTAFKFMVMEKYPVLLSENDLESIYKAVDFYEITSVSLNMLKQLFDIGIIEMPLTGLGELNDAEISLRTSQDQKLSSTNVFLANLVLFYNVRDRIKTFLSDVKKSKLESYVLSIVLPFAQPNILFDTEETEKRVDEALKKVTPVKINIEKNQKIIKRGFIISEDAYTRLKAYAGDGRYIDFSQIAAALIFLTLSVIISLFLFSKKIIGESLDVKFNLLILISFDLIYILILFLSRLSIFAYPLDIVPILPVTFLTMLIAALISRKISVFAVFVFSLAVFGATGFKIQPAMFAILSGLAGAGMVNIKGRRMDLIKTALGLILVQPIILLCMFAIFPGSASDKSVLLLSTAGSGFISGILVLGFLPILETLMNVPTSFRLMELSDLNSPIMKKMLITVAGTYNHSMMVASLAESACREIGANSILARVGAYYHDIGKMEQGEYFVENQTNYNKHMDINPRLSATVIRSHVKIGIEKAKQLRLPQPVIDIISEHHGNSCISYFYAKAKELDPNVDIEDFCYPGIPPRSKESAVVMLADIVEAACRTLEKPSVPRLEKFIDELVSGKIKSGQLDNSELTFREVRIIKAAFVKILAGYYHSRIEYPNQKNVDDDEGTKPQNKNGQKLEVEASQVQPQKENHNV</sequence>
<evidence type="ECO:0000259" key="3">
    <source>
        <dbReference type="PROSITE" id="PS51831"/>
    </source>
</evidence>
<dbReference type="PANTHER" id="PTHR36442">
    <property type="entry name" value="CYCLIC-DI-AMP PHOSPHODIESTERASE PGPH"/>
    <property type="match status" value="1"/>
</dbReference>
<feature type="transmembrane region" description="Helical" evidence="2">
    <location>
        <begin position="26"/>
        <end position="44"/>
    </location>
</feature>
<dbReference type="Gene3D" id="1.10.3210.10">
    <property type="entry name" value="Hypothetical protein af1432"/>
    <property type="match status" value="1"/>
</dbReference>
<reference evidence="4" key="1">
    <citation type="submission" date="2012-01" db="EMBL/GenBank/DDBJ databases">
        <title>The Genome Sequence of Treponema denticola H-22.</title>
        <authorList>
            <consortium name="The Broad Institute Genome Sequencing Platform"/>
            <person name="Earl A."/>
            <person name="Ward D."/>
            <person name="Feldgarden M."/>
            <person name="Gevers D."/>
            <person name="Blanton J.M."/>
            <person name="Fenno C.J."/>
            <person name="Baranova O.V."/>
            <person name="Mathney J."/>
            <person name="Dewhirst F.E."/>
            <person name="Izard J."/>
            <person name="Young S.K."/>
            <person name="Zeng Q."/>
            <person name="Gargeya S."/>
            <person name="Fitzgerald M."/>
            <person name="Haas B."/>
            <person name="Abouelleil A."/>
            <person name="Alvarado L."/>
            <person name="Arachchi H.M."/>
            <person name="Berlin A."/>
            <person name="Chapman S.B."/>
            <person name="Gearin G."/>
            <person name="Goldberg J."/>
            <person name="Griggs A."/>
            <person name="Gujja S."/>
            <person name="Hansen M."/>
            <person name="Heiman D."/>
            <person name="Howarth C."/>
            <person name="Larimer J."/>
            <person name="Lui A."/>
            <person name="MacDonald P.J.P."/>
            <person name="McCowen C."/>
            <person name="Montmayeur A."/>
            <person name="Murphy C."/>
            <person name="Neiman D."/>
            <person name="Pearson M."/>
            <person name="Priest M."/>
            <person name="Roberts A."/>
            <person name="Saif S."/>
            <person name="Shea T."/>
            <person name="Sisk P."/>
            <person name="Stolte C."/>
            <person name="Sykes S."/>
            <person name="Wortman J."/>
            <person name="Nusbaum C."/>
            <person name="Birren B."/>
        </authorList>
    </citation>
    <scope>NUCLEOTIDE SEQUENCE [LARGE SCALE GENOMIC DNA]</scope>
    <source>
        <strain evidence="4">H-22</strain>
    </source>
</reference>
<protein>
    <recommendedName>
        <fullName evidence="3">HD domain-containing protein</fullName>
    </recommendedName>
</protein>
<keyword evidence="2" id="KW-1133">Transmembrane helix</keyword>
<dbReference type="RefSeq" id="WP_002668515.1">
    <property type="nucleotide sequence ID" value="NZ_CM001795.1"/>
</dbReference>
<keyword evidence="2" id="KW-0472">Membrane</keyword>
<dbReference type="AlphaFoldDB" id="A0A0E2EJV9"/>
<feature type="transmembrane region" description="Helical" evidence="2">
    <location>
        <begin position="472"/>
        <end position="495"/>
    </location>
</feature>
<dbReference type="Pfam" id="PF07698">
    <property type="entry name" value="7TM-7TMR_HD"/>
    <property type="match status" value="1"/>
</dbReference>
<dbReference type="PANTHER" id="PTHR36442:SF1">
    <property type="entry name" value="CYCLIC-DI-AMP PHOSPHODIESTERASE PGPH"/>
    <property type="match status" value="1"/>
</dbReference>
<dbReference type="HOGENOM" id="CLU_015767_1_2_12"/>
<dbReference type="PROSITE" id="PS51831">
    <property type="entry name" value="HD"/>
    <property type="match status" value="1"/>
</dbReference>
<dbReference type="NCBIfam" id="TIGR00277">
    <property type="entry name" value="HDIG"/>
    <property type="match status" value="1"/>
</dbReference>
<gene>
    <name evidence="4" type="ORF">HMPREF9726_00045</name>
</gene>
<dbReference type="InterPro" id="IPR011624">
    <property type="entry name" value="Metal-dep_PHydrolase_7TM_extra"/>
</dbReference>
<feature type="transmembrane region" description="Helical" evidence="2">
    <location>
        <begin position="418"/>
        <end position="434"/>
    </location>
</feature>
<evidence type="ECO:0000256" key="2">
    <source>
        <dbReference type="SAM" id="Phobius"/>
    </source>
</evidence>
<organism evidence="4">
    <name type="scientific">Treponema denticola H-22</name>
    <dbReference type="NCBI Taxonomy" id="999432"/>
    <lineage>
        <taxon>Bacteria</taxon>
        <taxon>Pseudomonadati</taxon>
        <taxon>Spirochaetota</taxon>
        <taxon>Spirochaetia</taxon>
        <taxon>Spirochaetales</taxon>
        <taxon>Treponemataceae</taxon>
        <taxon>Treponema</taxon>
    </lineage>
</organism>
<dbReference type="SMART" id="SM00471">
    <property type="entry name" value="HDc"/>
    <property type="match status" value="1"/>
</dbReference>
<dbReference type="SUPFAM" id="SSF109604">
    <property type="entry name" value="HD-domain/PDEase-like"/>
    <property type="match status" value="1"/>
</dbReference>
<feature type="transmembrane region" description="Helical" evidence="2">
    <location>
        <begin position="395"/>
        <end position="412"/>
    </location>
</feature>
<keyword evidence="2" id="KW-0812">Transmembrane</keyword>
<feature type="transmembrane region" description="Helical" evidence="2">
    <location>
        <begin position="344"/>
        <end position="362"/>
    </location>
</feature>
<feature type="region of interest" description="Disordered" evidence="1">
    <location>
        <begin position="731"/>
        <end position="767"/>
    </location>
</feature>
<feature type="transmembrane region" description="Helical" evidence="2">
    <location>
        <begin position="368"/>
        <end position="388"/>
    </location>
</feature>
<dbReference type="InterPro" id="IPR006675">
    <property type="entry name" value="HDIG_dom"/>
</dbReference>
<evidence type="ECO:0000256" key="1">
    <source>
        <dbReference type="SAM" id="MobiDB-lite"/>
    </source>
</evidence>
<dbReference type="EMBL" id="AGDV01000001">
    <property type="protein sequence ID" value="EMB35853.1"/>
    <property type="molecule type" value="Genomic_DNA"/>
</dbReference>
<feature type="transmembrane region" description="Helical" evidence="2">
    <location>
        <begin position="313"/>
        <end position="332"/>
    </location>
</feature>
<dbReference type="CDD" id="cd00077">
    <property type="entry name" value="HDc"/>
    <property type="match status" value="1"/>
</dbReference>
<evidence type="ECO:0000313" key="4">
    <source>
        <dbReference type="EMBL" id="EMB35853.1"/>
    </source>
</evidence>
<dbReference type="InterPro" id="IPR011621">
    <property type="entry name" value="Metal-dep_PHydrolase_7TM_intra"/>
</dbReference>
<comment type="caution">
    <text evidence="4">The sequence shown here is derived from an EMBL/GenBank/DDBJ whole genome shotgun (WGS) entry which is preliminary data.</text>
</comment>
<feature type="domain" description="HD" evidence="3">
    <location>
        <begin position="528"/>
        <end position="669"/>
    </location>
</feature>
<dbReference type="PATRIC" id="fig|999432.5.peg.46"/>
<dbReference type="InterPro" id="IPR006674">
    <property type="entry name" value="HD_domain"/>
</dbReference>
<dbReference type="Pfam" id="PF07697">
    <property type="entry name" value="7TMR-HDED"/>
    <property type="match status" value="1"/>
</dbReference>
<dbReference type="InterPro" id="IPR052722">
    <property type="entry name" value="PgpH_phosphodiesterase"/>
</dbReference>
<dbReference type="Pfam" id="PF01966">
    <property type="entry name" value="HD"/>
    <property type="match status" value="1"/>
</dbReference>
<name>A0A0E2EJV9_TREDN</name>
<feature type="transmembrane region" description="Helical" evidence="2">
    <location>
        <begin position="446"/>
        <end position="466"/>
    </location>
</feature>
<accession>A0A0E2EJV9</accession>
<proteinExistence type="predicted"/>